<evidence type="ECO:0000313" key="2">
    <source>
        <dbReference type="EMBL" id="KAK7370612.1"/>
    </source>
</evidence>
<evidence type="ECO:0000313" key="1">
    <source>
        <dbReference type="EMBL" id="KAK7365996.1"/>
    </source>
</evidence>
<evidence type="ECO:0000313" key="5">
    <source>
        <dbReference type="EMBL" id="KAK7391149.1"/>
    </source>
</evidence>
<keyword evidence="8" id="KW-1185">Reference proteome</keyword>
<dbReference type="AlphaFoldDB" id="A0AAN9S8B5"/>
<comment type="caution">
    <text evidence="7">The sequence shown here is derived from an EMBL/GenBank/DDBJ whole genome shotgun (WGS) entry which is preliminary data.</text>
</comment>
<dbReference type="EMBL" id="JAYMYS010000092">
    <property type="protein sequence ID" value="KAK7371638.1"/>
    <property type="molecule type" value="Genomic_DNA"/>
</dbReference>
<organism evidence="7 8">
    <name type="scientific">Psophocarpus tetragonolobus</name>
    <name type="common">Winged bean</name>
    <name type="synonym">Dolichos tetragonolobus</name>
    <dbReference type="NCBI Taxonomy" id="3891"/>
    <lineage>
        <taxon>Eukaryota</taxon>
        <taxon>Viridiplantae</taxon>
        <taxon>Streptophyta</taxon>
        <taxon>Embryophyta</taxon>
        <taxon>Tracheophyta</taxon>
        <taxon>Spermatophyta</taxon>
        <taxon>Magnoliopsida</taxon>
        <taxon>eudicotyledons</taxon>
        <taxon>Gunneridae</taxon>
        <taxon>Pentapetalae</taxon>
        <taxon>rosids</taxon>
        <taxon>fabids</taxon>
        <taxon>Fabales</taxon>
        <taxon>Fabaceae</taxon>
        <taxon>Papilionoideae</taxon>
        <taxon>50 kb inversion clade</taxon>
        <taxon>NPAAA clade</taxon>
        <taxon>indigoferoid/millettioid clade</taxon>
        <taxon>Phaseoleae</taxon>
        <taxon>Psophocarpus</taxon>
    </lineage>
</organism>
<dbReference type="EMBL" id="JAYMYS010000005">
    <property type="protein sequence ID" value="KAK7391150.1"/>
    <property type="molecule type" value="Genomic_DNA"/>
</dbReference>
<reference evidence="7 8" key="1">
    <citation type="submission" date="2024-01" db="EMBL/GenBank/DDBJ databases">
        <title>The genomes of 5 underutilized Papilionoideae crops provide insights into root nodulation and disease resistanc.</title>
        <authorList>
            <person name="Jiang F."/>
        </authorList>
    </citation>
    <scope>NUCLEOTIDE SEQUENCE [LARGE SCALE GENOMIC DNA]</scope>
    <source>
        <strain evidence="7">DUOXIRENSHENG_FW03</strain>
        <tissue evidence="7">Leaves</tissue>
    </source>
</reference>
<dbReference type="EMBL" id="JAYMYS010000005">
    <property type="protein sequence ID" value="KAK7391151.1"/>
    <property type="molecule type" value="Genomic_DNA"/>
</dbReference>
<dbReference type="EMBL" id="JAYMYS010000016">
    <property type="protein sequence ID" value="KAK7379831.1"/>
    <property type="molecule type" value="Genomic_DNA"/>
</dbReference>
<evidence type="ECO:0000313" key="6">
    <source>
        <dbReference type="EMBL" id="KAK7391150.1"/>
    </source>
</evidence>
<protein>
    <submittedName>
        <fullName evidence="7">Uncharacterized protein</fullName>
    </submittedName>
</protein>
<evidence type="ECO:0000313" key="7">
    <source>
        <dbReference type="EMBL" id="KAK7391151.1"/>
    </source>
</evidence>
<dbReference type="EMBL" id="JAYMYS010000167">
    <property type="protein sequence ID" value="KAK7370612.1"/>
    <property type="molecule type" value="Genomic_DNA"/>
</dbReference>
<proteinExistence type="predicted"/>
<evidence type="ECO:0000313" key="4">
    <source>
        <dbReference type="EMBL" id="KAK7379831.1"/>
    </source>
</evidence>
<gene>
    <name evidence="5" type="ORF">VNO78_19560</name>
    <name evidence="6" type="ORF">VNO78_19561</name>
    <name evidence="7" type="ORF">VNO78_19562</name>
    <name evidence="4" type="ORF">VNO78_34356</name>
    <name evidence="3" type="ORF">VNO78_36298</name>
    <name evidence="2" type="ORF">VNO78_37430</name>
    <name evidence="1" type="ORF">VNO78_38705</name>
</gene>
<accession>A0AAN9S8B5</accession>
<dbReference type="EMBL" id="JAYMYS010000005">
    <property type="protein sequence ID" value="KAK7391149.1"/>
    <property type="molecule type" value="Genomic_DNA"/>
</dbReference>
<name>A0AAN9S8B5_PSOTE</name>
<dbReference type="Proteomes" id="UP001386955">
    <property type="component" value="Unassembled WGS sequence"/>
</dbReference>
<dbReference type="EMBL" id="JAYMYS010000254">
    <property type="protein sequence ID" value="KAK7365996.1"/>
    <property type="molecule type" value="Genomic_DNA"/>
</dbReference>
<evidence type="ECO:0000313" key="3">
    <source>
        <dbReference type="EMBL" id="KAK7371638.1"/>
    </source>
</evidence>
<evidence type="ECO:0000313" key="8">
    <source>
        <dbReference type="Proteomes" id="UP001386955"/>
    </source>
</evidence>
<sequence>MLKLHFVSMVEGHEVQIGRTDDDHPFGLTFETPSLEVSIRLLQQSLLLLLLVAVPYAALRHATGLNITRKELKEIKALVF</sequence>